<dbReference type="AlphaFoldDB" id="A0A1H1B8K5"/>
<dbReference type="InterPro" id="IPR018584">
    <property type="entry name" value="GT87"/>
</dbReference>
<proteinExistence type="inferred from homology"/>
<accession>A0A1H1B8K5</accession>
<keyword evidence="10" id="KW-1185">Reference proteome</keyword>
<keyword evidence="3" id="KW-0808">Transferase</keyword>
<feature type="transmembrane region" description="Helical" evidence="8">
    <location>
        <begin position="12"/>
        <end position="33"/>
    </location>
</feature>
<evidence type="ECO:0000256" key="1">
    <source>
        <dbReference type="ARBA" id="ARBA00004651"/>
    </source>
</evidence>
<keyword evidence="4 8" id="KW-0812">Transmembrane</keyword>
<feature type="transmembrane region" description="Helical" evidence="8">
    <location>
        <begin position="142"/>
        <end position="158"/>
    </location>
</feature>
<feature type="transmembrane region" description="Helical" evidence="8">
    <location>
        <begin position="293"/>
        <end position="311"/>
    </location>
</feature>
<gene>
    <name evidence="9" type="ORF">SAMN05445850_0768</name>
</gene>
<organism evidence="9 10">
    <name type="scientific">Paraburkholderia tuberum</name>
    <dbReference type="NCBI Taxonomy" id="157910"/>
    <lineage>
        <taxon>Bacteria</taxon>
        <taxon>Pseudomonadati</taxon>
        <taxon>Pseudomonadota</taxon>
        <taxon>Betaproteobacteria</taxon>
        <taxon>Burkholderiales</taxon>
        <taxon>Burkholderiaceae</taxon>
        <taxon>Paraburkholderia</taxon>
    </lineage>
</organism>
<evidence type="ECO:0000313" key="9">
    <source>
        <dbReference type="EMBL" id="SDQ48239.1"/>
    </source>
</evidence>
<evidence type="ECO:0000256" key="3">
    <source>
        <dbReference type="ARBA" id="ARBA00022679"/>
    </source>
</evidence>
<protein>
    <recommendedName>
        <fullName evidence="11">Alpha-1,2-mannosyltransferase</fullName>
    </recommendedName>
</protein>
<evidence type="ECO:0000256" key="7">
    <source>
        <dbReference type="ARBA" id="ARBA00024033"/>
    </source>
</evidence>
<dbReference type="GO" id="GO:0016758">
    <property type="term" value="F:hexosyltransferase activity"/>
    <property type="evidence" value="ECO:0007669"/>
    <property type="project" value="InterPro"/>
</dbReference>
<evidence type="ECO:0000256" key="6">
    <source>
        <dbReference type="ARBA" id="ARBA00023136"/>
    </source>
</evidence>
<dbReference type="RefSeq" id="WP_090801527.1">
    <property type="nucleotide sequence ID" value="NZ_FNKX01000001.1"/>
</dbReference>
<evidence type="ECO:0000256" key="8">
    <source>
        <dbReference type="SAM" id="Phobius"/>
    </source>
</evidence>
<evidence type="ECO:0000256" key="5">
    <source>
        <dbReference type="ARBA" id="ARBA00022989"/>
    </source>
</evidence>
<name>A0A1H1B8K5_9BURK</name>
<dbReference type="EMBL" id="FNKX01000001">
    <property type="protein sequence ID" value="SDQ48239.1"/>
    <property type="molecule type" value="Genomic_DNA"/>
</dbReference>
<feature type="transmembrane region" description="Helical" evidence="8">
    <location>
        <begin position="114"/>
        <end position="136"/>
    </location>
</feature>
<sequence>MFNAGAVRTRSNFGAGAALLLLIAVACLALRMLHVVAKFRGNVPDAFGDFNFYLYAFNVVLHDPARLYDHDALIAFLQGIGARSTGDDIFYAYPPQFALVFAPLALLTPLAAKIVWASASIVLFSVALYLVVTMAYRGTERSVNLLLVAVALLSFPLVEDTYDGQSNELLFFLLIATFALIERGKGYAAGLFLGFAIAIKLTPVAVAGLLLLRREWRTFVMASVVAIALTLITGARLGFDVLWHYFVSDMPRLNGMALAMSGGGAPMNNAVRGALQTLSATIGMPVSGTLLSIASHALVLAACLLSAYLVFRRHRDSRIDYALASMTMLVAYPILEPIHMVLALIPLLILLGTAFEARGGQLSALGPRLEMLLAAIVVVLLFFAARFVSYTVAALIIYGLCVARYFPPSGVRRRGRAYQPG</sequence>
<evidence type="ECO:0008006" key="11">
    <source>
        <dbReference type="Google" id="ProtNLM"/>
    </source>
</evidence>
<feature type="transmembrane region" description="Helical" evidence="8">
    <location>
        <begin position="323"/>
        <end position="353"/>
    </location>
</feature>
<keyword evidence="6 8" id="KW-0472">Membrane</keyword>
<comment type="subcellular location">
    <subcellularLocation>
        <location evidence="1">Cell membrane</location>
        <topology evidence="1">Multi-pass membrane protein</topology>
    </subcellularLocation>
</comment>
<feature type="transmembrane region" description="Helical" evidence="8">
    <location>
        <begin position="219"/>
        <end position="246"/>
    </location>
</feature>
<dbReference type="Proteomes" id="UP000199365">
    <property type="component" value="Unassembled WGS sequence"/>
</dbReference>
<keyword evidence="5 8" id="KW-1133">Transmembrane helix</keyword>
<dbReference type="Pfam" id="PF09594">
    <property type="entry name" value="GT87"/>
    <property type="match status" value="1"/>
</dbReference>
<comment type="similarity">
    <text evidence="7">Belongs to the glycosyltransferase 87 family.</text>
</comment>
<dbReference type="STRING" id="157910.SAMN05445850_0768"/>
<feature type="transmembrane region" description="Helical" evidence="8">
    <location>
        <begin position="373"/>
        <end position="406"/>
    </location>
</feature>
<evidence type="ECO:0000313" key="10">
    <source>
        <dbReference type="Proteomes" id="UP000199365"/>
    </source>
</evidence>
<evidence type="ECO:0000256" key="4">
    <source>
        <dbReference type="ARBA" id="ARBA00022692"/>
    </source>
</evidence>
<dbReference type="GO" id="GO:0005886">
    <property type="term" value="C:plasma membrane"/>
    <property type="evidence" value="ECO:0007669"/>
    <property type="project" value="UniProtKB-SubCell"/>
</dbReference>
<feature type="transmembrane region" description="Helical" evidence="8">
    <location>
        <begin position="187"/>
        <end position="212"/>
    </location>
</feature>
<keyword evidence="2" id="KW-1003">Cell membrane</keyword>
<evidence type="ECO:0000256" key="2">
    <source>
        <dbReference type="ARBA" id="ARBA00022475"/>
    </source>
</evidence>
<reference evidence="10" key="1">
    <citation type="submission" date="2016-10" db="EMBL/GenBank/DDBJ databases">
        <authorList>
            <person name="Varghese N."/>
            <person name="Submissions S."/>
        </authorList>
    </citation>
    <scope>NUCLEOTIDE SEQUENCE [LARGE SCALE GENOMIC DNA]</scope>
    <source>
        <strain evidence="10">DUS833</strain>
    </source>
</reference>